<dbReference type="Proteomes" id="UP000887572">
    <property type="component" value="Unplaced"/>
</dbReference>
<dbReference type="AlphaFoldDB" id="A0A914HNY6"/>
<evidence type="ECO:0000256" key="3">
    <source>
        <dbReference type="ARBA" id="ARBA00022475"/>
    </source>
</evidence>
<feature type="transmembrane region" description="Helical" evidence="12">
    <location>
        <begin position="74"/>
        <end position="92"/>
    </location>
</feature>
<dbReference type="PANTHER" id="PTHR11040">
    <property type="entry name" value="ZINC/IRON TRANSPORTER"/>
    <property type="match status" value="1"/>
</dbReference>
<comment type="subcellular location">
    <subcellularLocation>
        <location evidence="1">Cell membrane</location>
        <topology evidence="1">Multi-pass membrane protein</topology>
    </subcellularLocation>
</comment>
<keyword evidence="6 12" id="KW-1133">Transmembrane helix</keyword>
<protein>
    <recommendedName>
        <fullName evidence="8">Zinc transporter ZIP11</fullName>
    </recommendedName>
    <alternativeName>
        <fullName evidence="9">Solute carrier family 39 member 11</fullName>
    </alternativeName>
    <alternativeName>
        <fullName evidence="10">Zrt- and Irt-like protein 11</fullName>
    </alternativeName>
</protein>
<evidence type="ECO:0000256" key="9">
    <source>
        <dbReference type="ARBA" id="ARBA00042540"/>
    </source>
</evidence>
<organism evidence="13 14">
    <name type="scientific">Globodera rostochiensis</name>
    <name type="common">Golden nematode worm</name>
    <name type="synonym">Heterodera rostochiensis</name>
    <dbReference type="NCBI Taxonomy" id="31243"/>
    <lineage>
        <taxon>Eukaryota</taxon>
        <taxon>Metazoa</taxon>
        <taxon>Ecdysozoa</taxon>
        <taxon>Nematoda</taxon>
        <taxon>Chromadorea</taxon>
        <taxon>Rhabditida</taxon>
        <taxon>Tylenchina</taxon>
        <taxon>Tylenchomorpha</taxon>
        <taxon>Tylenchoidea</taxon>
        <taxon>Heteroderidae</taxon>
        <taxon>Heteroderinae</taxon>
        <taxon>Globodera</taxon>
    </lineage>
</organism>
<dbReference type="PANTHER" id="PTHR11040:SF211">
    <property type="entry name" value="ZINC TRANSPORTER ZIP11"/>
    <property type="match status" value="1"/>
</dbReference>
<name>A0A914HNY6_GLORO</name>
<reference evidence="14" key="1">
    <citation type="submission" date="2022-11" db="UniProtKB">
        <authorList>
            <consortium name="WormBaseParasite"/>
        </authorList>
    </citation>
    <scope>IDENTIFICATION</scope>
</reference>
<evidence type="ECO:0000256" key="2">
    <source>
        <dbReference type="ARBA" id="ARBA00006939"/>
    </source>
</evidence>
<keyword evidence="4 12" id="KW-0812">Transmembrane</keyword>
<evidence type="ECO:0000256" key="10">
    <source>
        <dbReference type="ARBA" id="ARBA00042973"/>
    </source>
</evidence>
<evidence type="ECO:0000256" key="8">
    <source>
        <dbReference type="ARBA" id="ARBA00040593"/>
    </source>
</evidence>
<evidence type="ECO:0000256" key="4">
    <source>
        <dbReference type="ARBA" id="ARBA00022692"/>
    </source>
</evidence>
<dbReference type="Pfam" id="PF02535">
    <property type="entry name" value="Zip"/>
    <property type="match status" value="1"/>
</dbReference>
<sequence length="261" mass="27856">MIQNWHPVYQALIASLFTWGLTALGAALVQQATECSLVDASLGFAGGVMTAASFWSLLTPAIEISQSQMSKLAFIPVTVGFALGAFFVSCMIPRCVNAELKSVLPEKAKAQMRKMQTKCKLASKKQSWNAHSETRRNGPPNSAQILPAPKGFRGEEFSFLIVAVTMQNFPEGLAVGVGFGGVGKTPSATFEKAFNLAFGIGLENFPEGLAVSLPLAAFGYSKWKAFFYGQLSGIVEPIAALIGASLALIVFHMPFHPPPVP</sequence>
<feature type="transmembrane region" description="Helical" evidence="12">
    <location>
        <begin position="234"/>
        <end position="255"/>
    </location>
</feature>
<dbReference type="GO" id="GO:0005886">
    <property type="term" value="C:plasma membrane"/>
    <property type="evidence" value="ECO:0007669"/>
    <property type="project" value="UniProtKB-SubCell"/>
</dbReference>
<evidence type="ECO:0000256" key="12">
    <source>
        <dbReference type="SAM" id="Phobius"/>
    </source>
</evidence>
<evidence type="ECO:0000256" key="7">
    <source>
        <dbReference type="ARBA" id="ARBA00023136"/>
    </source>
</evidence>
<dbReference type="WBParaSite" id="Gr19_v10_g2554.t1">
    <property type="protein sequence ID" value="Gr19_v10_g2554.t1"/>
    <property type="gene ID" value="Gr19_v10_g2554"/>
</dbReference>
<evidence type="ECO:0000256" key="5">
    <source>
        <dbReference type="ARBA" id="ARBA00022833"/>
    </source>
</evidence>
<evidence type="ECO:0000313" key="14">
    <source>
        <dbReference type="WBParaSite" id="Gr19_v10_g2554.t1"/>
    </source>
</evidence>
<accession>A0A914HNY6</accession>
<evidence type="ECO:0000256" key="1">
    <source>
        <dbReference type="ARBA" id="ARBA00004651"/>
    </source>
</evidence>
<feature type="transmembrane region" description="Helical" evidence="12">
    <location>
        <begin position="41"/>
        <end position="62"/>
    </location>
</feature>
<dbReference type="GO" id="GO:0005385">
    <property type="term" value="F:zinc ion transmembrane transporter activity"/>
    <property type="evidence" value="ECO:0007669"/>
    <property type="project" value="TreeGrafter"/>
</dbReference>
<proteinExistence type="inferred from homology"/>
<feature type="transmembrane region" description="Helical" evidence="12">
    <location>
        <begin position="12"/>
        <end position="29"/>
    </location>
</feature>
<evidence type="ECO:0000313" key="13">
    <source>
        <dbReference type="Proteomes" id="UP000887572"/>
    </source>
</evidence>
<feature type="region of interest" description="Disordered" evidence="11">
    <location>
        <begin position="121"/>
        <end position="144"/>
    </location>
</feature>
<dbReference type="InterPro" id="IPR003689">
    <property type="entry name" value="ZIP"/>
</dbReference>
<keyword evidence="3" id="KW-1003">Cell membrane</keyword>
<keyword evidence="5" id="KW-0862">Zinc</keyword>
<comment type="similarity">
    <text evidence="2">Belongs to the ZIP transporter (TC 2.A.5) family.</text>
</comment>
<keyword evidence="7 12" id="KW-0472">Membrane</keyword>
<evidence type="ECO:0000256" key="6">
    <source>
        <dbReference type="ARBA" id="ARBA00022989"/>
    </source>
</evidence>
<keyword evidence="13" id="KW-1185">Reference proteome</keyword>
<evidence type="ECO:0000256" key="11">
    <source>
        <dbReference type="SAM" id="MobiDB-lite"/>
    </source>
</evidence>